<gene>
    <name evidence="1" type="ORF">LCGC14_2132580</name>
</gene>
<evidence type="ECO:0000313" key="1">
    <source>
        <dbReference type="EMBL" id="KKL67674.1"/>
    </source>
</evidence>
<organism evidence="1">
    <name type="scientific">marine sediment metagenome</name>
    <dbReference type="NCBI Taxonomy" id="412755"/>
    <lineage>
        <taxon>unclassified sequences</taxon>
        <taxon>metagenomes</taxon>
        <taxon>ecological metagenomes</taxon>
    </lineage>
</organism>
<name>A0A0F9E0Z0_9ZZZZ</name>
<reference evidence="1" key="1">
    <citation type="journal article" date="2015" name="Nature">
        <title>Complex archaea that bridge the gap between prokaryotes and eukaryotes.</title>
        <authorList>
            <person name="Spang A."/>
            <person name="Saw J.H."/>
            <person name="Jorgensen S.L."/>
            <person name="Zaremba-Niedzwiedzka K."/>
            <person name="Martijn J."/>
            <person name="Lind A.E."/>
            <person name="van Eijk R."/>
            <person name="Schleper C."/>
            <person name="Guy L."/>
            <person name="Ettema T.J."/>
        </authorList>
    </citation>
    <scope>NUCLEOTIDE SEQUENCE</scope>
</reference>
<sequence>STLKGHDVDYEIFTPDVLNLKAVTLKKDVADTYGKPQEPRTYVEFEKDFEERLDGGFFNDYDAIGFDSMTTFSDIVMDRIMYLNNRFGKWPEQADWTATMNTIKNVMRTWTSIEDCVSYVTVHNEFKQEDASGKMMNVLVLIGRLRNSLPLLFSEIWRFYADTDKDGNPRYYIQTTQDRYNPYIRNTMRGLSPVEDVTIENWMKPEDYGISALIQKSTS</sequence>
<comment type="caution">
    <text evidence="1">The sequence shown here is derived from an EMBL/GenBank/DDBJ whole genome shotgun (WGS) entry which is preliminary data.</text>
</comment>
<accession>A0A0F9E0Z0</accession>
<dbReference type="AlphaFoldDB" id="A0A0F9E0Z0"/>
<protein>
    <submittedName>
        <fullName evidence="1">Uncharacterized protein</fullName>
    </submittedName>
</protein>
<feature type="non-terminal residue" evidence="1">
    <location>
        <position position="1"/>
    </location>
</feature>
<proteinExistence type="predicted"/>
<dbReference type="EMBL" id="LAZR01026781">
    <property type="protein sequence ID" value="KKL67674.1"/>
    <property type="molecule type" value="Genomic_DNA"/>
</dbReference>